<feature type="transmembrane region" description="Helical" evidence="17">
    <location>
        <begin position="455"/>
        <end position="480"/>
    </location>
</feature>
<dbReference type="SMART" id="SM00369">
    <property type="entry name" value="LRR_TYP"/>
    <property type="match status" value="4"/>
</dbReference>
<comment type="similarity">
    <text evidence="3">Belongs to the RLP family.</text>
</comment>
<proteinExistence type="inferred from homology"/>
<protein>
    <recommendedName>
        <fullName evidence="19">Protein kinase domain-containing protein</fullName>
    </recommendedName>
</protein>
<dbReference type="Pfam" id="PF00560">
    <property type="entry name" value="LRR_1"/>
    <property type="match status" value="4"/>
</dbReference>
<dbReference type="Proteomes" id="UP000825935">
    <property type="component" value="Chromosome 7"/>
</dbReference>
<keyword evidence="6 17" id="KW-0812">Transmembrane</keyword>
<organism evidence="20 21">
    <name type="scientific">Ceratopteris richardii</name>
    <name type="common">Triangle waterfern</name>
    <dbReference type="NCBI Taxonomy" id="49495"/>
    <lineage>
        <taxon>Eukaryota</taxon>
        <taxon>Viridiplantae</taxon>
        <taxon>Streptophyta</taxon>
        <taxon>Embryophyta</taxon>
        <taxon>Tracheophyta</taxon>
        <taxon>Polypodiopsida</taxon>
        <taxon>Polypodiidae</taxon>
        <taxon>Polypodiales</taxon>
        <taxon>Pteridineae</taxon>
        <taxon>Pteridaceae</taxon>
        <taxon>Parkerioideae</taxon>
        <taxon>Ceratopteris</taxon>
    </lineage>
</organism>
<dbReference type="FunFam" id="3.80.10.10:FF:000400">
    <property type="entry name" value="Nuclear pore complex protein NUP107"/>
    <property type="match status" value="1"/>
</dbReference>
<keyword evidence="9 16" id="KW-0547">Nucleotide-binding</keyword>
<dbReference type="GO" id="GO:0005886">
    <property type="term" value="C:plasma membrane"/>
    <property type="evidence" value="ECO:0007669"/>
    <property type="project" value="UniProtKB-SubCell"/>
</dbReference>
<dbReference type="InterPro" id="IPR008271">
    <property type="entry name" value="Ser/Thr_kinase_AS"/>
</dbReference>
<evidence type="ECO:0000256" key="15">
    <source>
        <dbReference type="ARBA" id="ARBA00023180"/>
    </source>
</evidence>
<evidence type="ECO:0000256" key="3">
    <source>
        <dbReference type="ARBA" id="ARBA00009592"/>
    </source>
</evidence>
<dbReference type="PRINTS" id="PR00019">
    <property type="entry name" value="LEURICHRPT"/>
</dbReference>
<gene>
    <name evidence="20" type="ORF">KP509_07G037900</name>
</gene>
<dbReference type="InterPro" id="IPR000719">
    <property type="entry name" value="Prot_kinase_dom"/>
</dbReference>
<dbReference type="InterPro" id="IPR013210">
    <property type="entry name" value="LRR_N_plant-typ"/>
</dbReference>
<name>A0A8T2UA49_CERRI</name>
<keyword evidence="21" id="KW-1185">Reference proteome</keyword>
<dbReference type="AlphaFoldDB" id="A0A8T2UA49"/>
<keyword evidence="15" id="KW-0325">Glycoprotein</keyword>
<evidence type="ECO:0000256" key="7">
    <source>
        <dbReference type="ARBA" id="ARBA00022729"/>
    </source>
</evidence>
<dbReference type="SUPFAM" id="SSF56112">
    <property type="entry name" value="Protein kinase-like (PK-like)"/>
    <property type="match status" value="1"/>
</dbReference>
<evidence type="ECO:0000313" key="20">
    <source>
        <dbReference type="EMBL" id="KAH7432747.1"/>
    </source>
</evidence>
<keyword evidence="7 18" id="KW-0732">Signal</keyword>
<dbReference type="PANTHER" id="PTHR27000:SF642">
    <property type="entry name" value="INACTIVE LEUCINE-RICH REPEAT RECEPTOR KINASE XIAO-RELATED"/>
    <property type="match status" value="1"/>
</dbReference>
<keyword evidence="5" id="KW-0808">Transferase</keyword>
<evidence type="ECO:0000256" key="13">
    <source>
        <dbReference type="ARBA" id="ARBA00023136"/>
    </source>
</evidence>
<dbReference type="InterPro" id="IPR017441">
    <property type="entry name" value="Protein_kinase_ATP_BS"/>
</dbReference>
<evidence type="ECO:0000256" key="12">
    <source>
        <dbReference type="ARBA" id="ARBA00022989"/>
    </source>
</evidence>
<dbReference type="FunFam" id="3.80.10.10:FF:000111">
    <property type="entry name" value="LRR receptor-like serine/threonine-protein kinase ERECTA"/>
    <property type="match status" value="1"/>
</dbReference>
<dbReference type="Pfam" id="PF08263">
    <property type="entry name" value="LRRNT_2"/>
    <property type="match status" value="1"/>
</dbReference>
<dbReference type="PROSITE" id="PS00107">
    <property type="entry name" value="PROTEIN_KINASE_ATP"/>
    <property type="match status" value="1"/>
</dbReference>
<evidence type="ECO:0000256" key="17">
    <source>
        <dbReference type="SAM" id="Phobius"/>
    </source>
</evidence>
<dbReference type="InterPro" id="IPR003591">
    <property type="entry name" value="Leu-rich_rpt_typical-subtyp"/>
</dbReference>
<dbReference type="Pfam" id="PF13855">
    <property type="entry name" value="LRR_8"/>
    <property type="match status" value="1"/>
</dbReference>
<dbReference type="PANTHER" id="PTHR27000">
    <property type="entry name" value="LEUCINE-RICH REPEAT RECEPTOR-LIKE PROTEIN KINASE FAMILY PROTEIN-RELATED"/>
    <property type="match status" value="1"/>
</dbReference>
<evidence type="ECO:0000256" key="5">
    <source>
        <dbReference type="ARBA" id="ARBA00022679"/>
    </source>
</evidence>
<keyword evidence="8" id="KW-0677">Repeat</keyword>
<accession>A0A8T2UA49</accession>
<dbReference type="Gene3D" id="1.10.510.10">
    <property type="entry name" value="Transferase(Phosphotransferase) domain 1"/>
    <property type="match status" value="1"/>
</dbReference>
<dbReference type="PROSITE" id="PS00108">
    <property type="entry name" value="PROTEIN_KINASE_ST"/>
    <property type="match status" value="1"/>
</dbReference>
<evidence type="ECO:0000259" key="19">
    <source>
        <dbReference type="PROSITE" id="PS50011"/>
    </source>
</evidence>
<evidence type="ECO:0000313" key="21">
    <source>
        <dbReference type="Proteomes" id="UP000825935"/>
    </source>
</evidence>
<keyword evidence="13 17" id="KW-0472">Membrane</keyword>
<sequence>MAISVLHLFLYSLLFASSDPALSFITVPQSSPLAGSALILRAEEQGTADTPSLSPSSVSAPIRRPPFSDTPVHGFVASPTPLPVSAPSPSSSPLAILAPAPAPTPSSLPALLRNATERLALLSVRAAWRDPLQRLTDWRASNGAHQCFWRGITCDASFSVKSISLSGYSLSGSLPAAIANLSSLTELNLSHNQLSGTIPTELGFLPFLTSVFLNHNELNSTIPSSLFSAPSLQFLILDNNLISGTLPSTVGNINTLRYLSISYNNLTGSLPIAITTLKQLSALYARSNRFTGTIPFQIGNLSKLVDLDLGINLLVEGIPPSIGYLTELTKLHLDNNLLEGPLPVELGNLYALKSMNLSHNSLNGTLAPGLAKLSSLEVLDLCFNNLGGTIPPSLGDLGKFGADSFAGNPGLCGAKLQSSLCEPNPPTDRKPQVIPVNSGYGKYEKNPDFGANAKIAIVVLGGVFTLVLLFSIIVCCVCSVRRAPYTQRSGAEAERSHSLGLDMVPSVRNARLEVYVQGMSANYETIVSHAGYFDTAHVIGKGRFATVYLSSMSGDKPLAVKVFNDPIAPEIFEEGMARLHGMAENVPVLLPIKGYYSSPVETAIFFDFMPNGSLFDVLQTSPALLDWGERIRIAVVVSEAVDQLHRSSPSRVVHQDLKSTNIVLDKDLKPYLADYCLMELLQRSVVETPGYTPPEFTCSSFSTRRYTEKSDVYSFGVILLELLTGKHPIADDRRTSSSFHKYRGVQAQAQPSSIDVSDEENDRSFDAELGLGGNLRLVTLVLAMEREGRVAELLSSIVRKTCPSPDYQIQAFELAIRCIDEESSSRPSMSEIATILKMLANPSKA</sequence>
<keyword evidence="4" id="KW-0433">Leucine-rich repeat</keyword>
<dbReference type="InterPro" id="IPR001611">
    <property type="entry name" value="Leu-rich_rpt"/>
</dbReference>
<feature type="domain" description="Protein kinase" evidence="19">
    <location>
        <begin position="533"/>
        <end position="839"/>
    </location>
</feature>
<dbReference type="InterPro" id="IPR032675">
    <property type="entry name" value="LRR_dom_sf"/>
</dbReference>
<keyword evidence="10" id="KW-0418">Kinase</keyword>
<dbReference type="GO" id="GO:0005524">
    <property type="term" value="F:ATP binding"/>
    <property type="evidence" value="ECO:0007669"/>
    <property type="project" value="UniProtKB-UniRule"/>
</dbReference>
<keyword evidence="11 16" id="KW-0067">ATP-binding</keyword>
<dbReference type="SMART" id="SM00220">
    <property type="entry name" value="S_TKc"/>
    <property type="match status" value="1"/>
</dbReference>
<reference evidence="20" key="1">
    <citation type="submission" date="2021-08" db="EMBL/GenBank/DDBJ databases">
        <title>WGS assembly of Ceratopteris richardii.</title>
        <authorList>
            <person name="Marchant D.B."/>
            <person name="Chen G."/>
            <person name="Jenkins J."/>
            <person name="Shu S."/>
            <person name="Leebens-Mack J."/>
            <person name="Grimwood J."/>
            <person name="Schmutz J."/>
            <person name="Soltis P."/>
            <person name="Soltis D."/>
            <person name="Chen Z.-H."/>
        </authorList>
    </citation>
    <scope>NUCLEOTIDE SEQUENCE</scope>
    <source>
        <strain evidence="20">Whitten #5841</strain>
        <tissue evidence="20">Leaf</tissue>
    </source>
</reference>
<evidence type="ECO:0000256" key="18">
    <source>
        <dbReference type="SAM" id="SignalP"/>
    </source>
</evidence>
<evidence type="ECO:0000256" key="6">
    <source>
        <dbReference type="ARBA" id="ARBA00022692"/>
    </source>
</evidence>
<dbReference type="SUPFAM" id="SSF52058">
    <property type="entry name" value="L domain-like"/>
    <property type="match status" value="1"/>
</dbReference>
<dbReference type="EMBL" id="CM035412">
    <property type="protein sequence ID" value="KAH7432747.1"/>
    <property type="molecule type" value="Genomic_DNA"/>
</dbReference>
<evidence type="ECO:0000256" key="11">
    <source>
        <dbReference type="ARBA" id="ARBA00022840"/>
    </source>
</evidence>
<evidence type="ECO:0000256" key="14">
    <source>
        <dbReference type="ARBA" id="ARBA00023170"/>
    </source>
</evidence>
<evidence type="ECO:0000256" key="8">
    <source>
        <dbReference type="ARBA" id="ARBA00022737"/>
    </source>
</evidence>
<dbReference type="Pfam" id="PF00069">
    <property type="entry name" value="Pkinase"/>
    <property type="match status" value="1"/>
</dbReference>
<comment type="caution">
    <text evidence="20">The sequence shown here is derived from an EMBL/GenBank/DDBJ whole genome shotgun (WGS) entry which is preliminary data.</text>
</comment>
<keyword evidence="14" id="KW-0675">Receptor</keyword>
<evidence type="ECO:0000256" key="10">
    <source>
        <dbReference type="ARBA" id="ARBA00022777"/>
    </source>
</evidence>
<dbReference type="Gene3D" id="3.80.10.10">
    <property type="entry name" value="Ribonuclease Inhibitor"/>
    <property type="match status" value="2"/>
</dbReference>
<dbReference type="OrthoDB" id="676979at2759"/>
<comment type="similarity">
    <text evidence="2">Belongs to the protein kinase superfamily. Ser/Thr protein kinase family.</text>
</comment>
<feature type="signal peptide" evidence="18">
    <location>
        <begin position="1"/>
        <end position="23"/>
    </location>
</feature>
<evidence type="ECO:0000256" key="9">
    <source>
        <dbReference type="ARBA" id="ARBA00022741"/>
    </source>
</evidence>
<dbReference type="PROSITE" id="PS50011">
    <property type="entry name" value="PROTEIN_KINASE_DOM"/>
    <property type="match status" value="1"/>
</dbReference>
<dbReference type="PROSITE" id="PS51450">
    <property type="entry name" value="LRR"/>
    <property type="match status" value="1"/>
</dbReference>
<evidence type="ECO:0000256" key="4">
    <source>
        <dbReference type="ARBA" id="ARBA00022614"/>
    </source>
</evidence>
<comment type="subcellular location">
    <subcellularLocation>
        <location evidence="1">Cell membrane</location>
        <topology evidence="1">Single-pass membrane protein</topology>
    </subcellularLocation>
</comment>
<dbReference type="GO" id="GO:0004672">
    <property type="term" value="F:protein kinase activity"/>
    <property type="evidence" value="ECO:0007669"/>
    <property type="project" value="InterPro"/>
</dbReference>
<evidence type="ECO:0000256" key="2">
    <source>
        <dbReference type="ARBA" id="ARBA00008684"/>
    </source>
</evidence>
<feature type="binding site" evidence="16">
    <location>
        <position position="561"/>
    </location>
    <ligand>
        <name>ATP</name>
        <dbReference type="ChEBI" id="CHEBI:30616"/>
    </ligand>
</feature>
<evidence type="ECO:0000256" key="16">
    <source>
        <dbReference type="PROSITE-ProRule" id="PRU10141"/>
    </source>
</evidence>
<evidence type="ECO:0000256" key="1">
    <source>
        <dbReference type="ARBA" id="ARBA00004162"/>
    </source>
</evidence>
<feature type="chain" id="PRO_5035754891" description="Protein kinase domain-containing protein" evidence="18">
    <location>
        <begin position="24"/>
        <end position="845"/>
    </location>
</feature>
<dbReference type="InterPro" id="IPR011009">
    <property type="entry name" value="Kinase-like_dom_sf"/>
</dbReference>
<keyword evidence="12 17" id="KW-1133">Transmembrane helix</keyword>